<proteinExistence type="predicted"/>
<dbReference type="Pfam" id="PF00498">
    <property type="entry name" value="FHA"/>
    <property type="match status" value="1"/>
</dbReference>
<accession>A0ABR4H9X3</accession>
<evidence type="ECO:0000313" key="2">
    <source>
        <dbReference type="EMBL" id="KAL2812231.1"/>
    </source>
</evidence>
<dbReference type="PROSITE" id="PS50006">
    <property type="entry name" value="FHA_DOMAIN"/>
    <property type="match status" value="1"/>
</dbReference>
<dbReference type="InterPro" id="IPR008984">
    <property type="entry name" value="SMAD_FHA_dom_sf"/>
</dbReference>
<dbReference type="EMBL" id="JBFXLS010000191">
    <property type="protein sequence ID" value="KAL2812231.1"/>
    <property type="molecule type" value="Genomic_DNA"/>
</dbReference>
<organism evidence="2 3">
    <name type="scientific">Aspergillus cavernicola</name>
    <dbReference type="NCBI Taxonomy" id="176166"/>
    <lineage>
        <taxon>Eukaryota</taxon>
        <taxon>Fungi</taxon>
        <taxon>Dikarya</taxon>
        <taxon>Ascomycota</taxon>
        <taxon>Pezizomycotina</taxon>
        <taxon>Eurotiomycetes</taxon>
        <taxon>Eurotiomycetidae</taxon>
        <taxon>Eurotiales</taxon>
        <taxon>Aspergillaceae</taxon>
        <taxon>Aspergillus</taxon>
        <taxon>Aspergillus subgen. Nidulantes</taxon>
    </lineage>
</organism>
<name>A0ABR4H9X3_9EURO</name>
<protein>
    <submittedName>
        <fullName evidence="2">SMAD/FHA domain-containing protein</fullName>
    </submittedName>
</protein>
<dbReference type="Gene3D" id="2.60.200.20">
    <property type="match status" value="1"/>
</dbReference>
<dbReference type="Proteomes" id="UP001610335">
    <property type="component" value="Unassembled WGS sequence"/>
</dbReference>
<dbReference type="PANTHER" id="PTHR15715:SF37">
    <property type="entry name" value="LD47843P"/>
    <property type="match status" value="1"/>
</dbReference>
<dbReference type="SUPFAM" id="SSF49879">
    <property type="entry name" value="SMAD/FHA domain"/>
    <property type="match status" value="1"/>
</dbReference>
<comment type="caution">
    <text evidence="2">The sequence shown here is derived from an EMBL/GenBank/DDBJ whole genome shotgun (WGS) entry which is preliminary data.</text>
</comment>
<dbReference type="InterPro" id="IPR051176">
    <property type="entry name" value="Cent_Immune-Sig_Mod"/>
</dbReference>
<dbReference type="InterPro" id="IPR000253">
    <property type="entry name" value="FHA_dom"/>
</dbReference>
<sequence length="211" mass="23820">MSEPRAVVLLHPVGLTDTLPYRSLTFKSDSDQVEIGRSSKRENKNLAPARHNALFDSRVMSRTHAILSVSLQKKLVHIHDPGSMHGTWLNQEKIPIDKDMTLSNGDVLTFGVEVVRGSDTFPPLAVRCECQWLETPSVHDCPRDSETVLQKQYQTSNTFRVPDYDDDDDDDDCEITAHKQVSLDLTSLSYRSAVPDDLSTEERCFKRGAIY</sequence>
<dbReference type="SMART" id="SM00240">
    <property type="entry name" value="FHA"/>
    <property type="match status" value="1"/>
</dbReference>
<gene>
    <name evidence="2" type="ORF">BDW59DRAFT_167863</name>
</gene>
<keyword evidence="3" id="KW-1185">Reference proteome</keyword>
<feature type="domain" description="FHA" evidence="1">
    <location>
        <begin position="33"/>
        <end position="94"/>
    </location>
</feature>
<evidence type="ECO:0000313" key="3">
    <source>
        <dbReference type="Proteomes" id="UP001610335"/>
    </source>
</evidence>
<dbReference type="PANTHER" id="PTHR15715">
    <property type="entry name" value="CENTROSOMAL PROTEIN OF 170 KDA"/>
    <property type="match status" value="1"/>
</dbReference>
<reference evidence="2 3" key="1">
    <citation type="submission" date="2024-07" db="EMBL/GenBank/DDBJ databases">
        <title>Section-level genome sequencing and comparative genomics of Aspergillus sections Usti and Cavernicolus.</title>
        <authorList>
            <consortium name="Lawrence Berkeley National Laboratory"/>
            <person name="Nybo J.L."/>
            <person name="Vesth T.C."/>
            <person name="Theobald S."/>
            <person name="Frisvad J.C."/>
            <person name="Larsen T.O."/>
            <person name="Kjaerboelling I."/>
            <person name="Rothschild-Mancinelli K."/>
            <person name="Lyhne E.K."/>
            <person name="Kogle M.E."/>
            <person name="Barry K."/>
            <person name="Clum A."/>
            <person name="Na H."/>
            <person name="Ledsgaard L."/>
            <person name="Lin J."/>
            <person name="Lipzen A."/>
            <person name="Kuo A."/>
            <person name="Riley R."/>
            <person name="Mondo S."/>
            <person name="LaButti K."/>
            <person name="Haridas S."/>
            <person name="Pangalinan J."/>
            <person name="Salamov A.A."/>
            <person name="Simmons B.A."/>
            <person name="Magnuson J.K."/>
            <person name="Chen J."/>
            <person name="Drula E."/>
            <person name="Henrissat B."/>
            <person name="Wiebenga A."/>
            <person name="Lubbers R.J."/>
            <person name="Gomes A.C."/>
            <person name="Makela M.R."/>
            <person name="Stajich J."/>
            <person name="Grigoriev I.V."/>
            <person name="Mortensen U.H."/>
            <person name="De vries R.P."/>
            <person name="Baker S.E."/>
            <person name="Andersen M.R."/>
        </authorList>
    </citation>
    <scope>NUCLEOTIDE SEQUENCE [LARGE SCALE GENOMIC DNA]</scope>
    <source>
        <strain evidence="2 3">CBS 600.67</strain>
    </source>
</reference>
<evidence type="ECO:0000259" key="1">
    <source>
        <dbReference type="PROSITE" id="PS50006"/>
    </source>
</evidence>